<dbReference type="InterPro" id="IPR022790">
    <property type="entry name" value="GH26_dom"/>
</dbReference>
<evidence type="ECO:0000256" key="5">
    <source>
        <dbReference type="PIRSR" id="PIRSR018168-2"/>
    </source>
</evidence>
<dbReference type="SUPFAM" id="SSF51445">
    <property type="entry name" value="(Trans)glycosidases"/>
    <property type="match status" value="1"/>
</dbReference>
<dbReference type="PRINTS" id="PR00739">
    <property type="entry name" value="GLHYDRLASE26"/>
</dbReference>
<sequence>MMLNKWAKCLLLTLGFCTVQTLANATRLVDKQATKETKRLYKNLKKLSKSGIMFGHQDDLAYGVNWKYIAGKSDVHDITGDYAAVHGWDLGGIEHAREKNLDGVPFDKIKQFIIESYQRGAVNTISWHLDNPVTLGNSWDTTNAVSAILPGGDKHQVYLLWLDRLAAFLNSLKAPSGEAVPILFRPFHELNGAWFWWGKAHCSATDYVALWKFTANYLQSKNVHNLIYVFNTNSFASAEEFLERYPGDKHADMISFDSYQFAPLNATNQEIKQSSIAFNNSLKTQLSILGAIAKKHKKPMALAETGFEAVPDANWWTQTLWDAIKDFKICYVLLWRNFGWKANEQKMHYYAPYEGQSSAADFKEFYELERTLFEKDIVHKNLYR</sequence>
<dbReference type="GO" id="GO:0006080">
    <property type="term" value="P:substituted mannan metabolic process"/>
    <property type="evidence" value="ECO:0007669"/>
    <property type="project" value="InterPro"/>
</dbReference>
<dbReference type="GO" id="GO:0016985">
    <property type="term" value="F:mannan endo-1,4-beta-mannosidase activity"/>
    <property type="evidence" value="ECO:0007669"/>
    <property type="project" value="InterPro"/>
</dbReference>
<dbReference type="InterPro" id="IPR016714">
    <property type="entry name" value="MANB/E"/>
</dbReference>
<dbReference type="InterPro" id="IPR000805">
    <property type="entry name" value="Glyco_hydro_26"/>
</dbReference>
<name>A0A419SBI9_9SPHI</name>
<organism evidence="10 11">
    <name type="scientific">Pelobium manganitolerans</name>
    <dbReference type="NCBI Taxonomy" id="1842495"/>
    <lineage>
        <taxon>Bacteria</taxon>
        <taxon>Pseudomonadati</taxon>
        <taxon>Bacteroidota</taxon>
        <taxon>Sphingobacteriia</taxon>
        <taxon>Sphingobacteriales</taxon>
        <taxon>Sphingobacteriaceae</taxon>
        <taxon>Pelobium</taxon>
    </lineage>
</organism>
<dbReference type="PANTHER" id="PTHR40079">
    <property type="entry name" value="MANNAN ENDO-1,4-BETA-MANNOSIDASE E-RELATED"/>
    <property type="match status" value="1"/>
</dbReference>
<proteinExistence type="inferred from homology"/>
<dbReference type="Pfam" id="PF02156">
    <property type="entry name" value="Glyco_hydro_26"/>
    <property type="match status" value="1"/>
</dbReference>
<keyword evidence="11" id="KW-1185">Reference proteome</keyword>
<keyword evidence="2 7" id="KW-0378">Hydrolase</keyword>
<feature type="active site" description="Proton donor" evidence="4 7">
    <location>
        <position position="189"/>
    </location>
</feature>
<dbReference type="Proteomes" id="UP000283433">
    <property type="component" value="Unassembled WGS sequence"/>
</dbReference>
<evidence type="ECO:0000256" key="1">
    <source>
        <dbReference type="ARBA" id="ARBA00007754"/>
    </source>
</evidence>
<feature type="binding site" evidence="5">
    <location>
        <position position="194"/>
    </location>
    <ligand>
        <name>substrate</name>
    </ligand>
</feature>
<feature type="domain" description="GH26" evidence="9">
    <location>
        <begin position="35"/>
        <end position="375"/>
    </location>
</feature>
<evidence type="ECO:0000256" key="2">
    <source>
        <dbReference type="ARBA" id="ARBA00022801"/>
    </source>
</evidence>
<protein>
    <submittedName>
        <fullName evidence="10">Beta-mannosidase</fullName>
    </submittedName>
</protein>
<feature type="active site" description="Nucleophile" evidence="4 7">
    <location>
        <position position="304"/>
    </location>
</feature>
<evidence type="ECO:0000256" key="6">
    <source>
        <dbReference type="PIRSR" id="PIRSR018168-3"/>
    </source>
</evidence>
<keyword evidence="8" id="KW-0732">Signal</keyword>
<evidence type="ECO:0000256" key="7">
    <source>
        <dbReference type="PROSITE-ProRule" id="PRU01100"/>
    </source>
</evidence>
<evidence type="ECO:0000259" key="9">
    <source>
        <dbReference type="PROSITE" id="PS51764"/>
    </source>
</evidence>
<dbReference type="Gene3D" id="3.20.20.80">
    <property type="entry name" value="Glycosidases"/>
    <property type="match status" value="1"/>
</dbReference>
<dbReference type="InterPro" id="IPR017853">
    <property type="entry name" value="GH"/>
</dbReference>
<evidence type="ECO:0000313" key="11">
    <source>
        <dbReference type="Proteomes" id="UP000283433"/>
    </source>
</evidence>
<evidence type="ECO:0000313" key="10">
    <source>
        <dbReference type="EMBL" id="RKD20192.1"/>
    </source>
</evidence>
<feature type="binding site" evidence="5">
    <location>
        <position position="259"/>
    </location>
    <ligand>
        <name>substrate</name>
    </ligand>
</feature>
<feature type="chain" id="PRO_5019420436" evidence="8">
    <location>
        <begin position="26"/>
        <end position="384"/>
    </location>
</feature>
<dbReference type="PROSITE" id="PS51764">
    <property type="entry name" value="GH26"/>
    <property type="match status" value="1"/>
</dbReference>
<gene>
    <name evidence="10" type="ORF">BCY91_00780</name>
</gene>
<reference evidence="10 11" key="1">
    <citation type="submission" date="2016-07" db="EMBL/GenBank/DDBJ databases">
        <title>Genome of Pelobium manganitolerans.</title>
        <authorList>
            <person name="Wu S."/>
            <person name="Wang G."/>
        </authorList>
    </citation>
    <scope>NUCLEOTIDE SEQUENCE [LARGE SCALE GENOMIC DNA]</scope>
    <source>
        <strain evidence="10 11">YS-25</strain>
    </source>
</reference>
<dbReference type="PANTHER" id="PTHR40079:SF4">
    <property type="entry name" value="GH26 DOMAIN-CONTAINING PROTEIN-RELATED"/>
    <property type="match status" value="1"/>
</dbReference>
<feature type="signal peptide" evidence="8">
    <location>
        <begin position="1"/>
        <end position="25"/>
    </location>
</feature>
<comment type="similarity">
    <text evidence="1 7">Belongs to the glycosyl hydrolase 26 family.</text>
</comment>
<accession>A0A419SBI9</accession>
<dbReference type="EMBL" id="MBTA01000001">
    <property type="protein sequence ID" value="RKD20192.1"/>
    <property type="molecule type" value="Genomic_DNA"/>
</dbReference>
<comment type="caution">
    <text evidence="10">The sequence shown here is derived from an EMBL/GenBank/DDBJ whole genome shotgun (WGS) entry which is preliminary data.</text>
</comment>
<evidence type="ECO:0000256" key="3">
    <source>
        <dbReference type="ARBA" id="ARBA00023295"/>
    </source>
</evidence>
<dbReference type="PIRSF" id="PIRSF018168">
    <property type="entry name" value="Mannan-1_4-beta-mannosidase"/>
    <property type="match status" value="1"/>
</dbReference>
<feature type="binding site" evidence="5">
    <location>
        <position position="128"/>
    </location>
    <ligand>
        <name>substrate</name>
    </ligand>
</feature>
<keyword evidence="3 7" id="KW-0326">Glycosidase</keyword>
<feature type="site" description="Plays an important role in maintaining the position of the catalytic nucleophile" evidence="6">
    <location>
        <position position="188"/>
    </location>
</feature>
<dbReference type="RefSeq" id="WP_245988961.1">
    <property type="nucleotide sequence ID" value="NZ_MBTA01000001.1"/>
</dbReference>
<evidence type="ECO:0000256" key="4">
    <source>
        <dbReference type="PIRSR" id="PIRSR018168-1"/>
    </source>
</evidence>
<dbReference type="AlphaFoldDB" id="A0A419SBI9"/>
<evidence type="ECO:0000256" key="8">
    <source>
        <dbReference type="SAM" id="SignalP"/>
    </source>
</evidence>